<dbReference type="InterPro" id="IPR021202">
    <property type="entry name" value="Rv3654c-like"/>
</dbReference>
<accession>A0A6J6JK93</accession>
<evidence type="ECO:0000313" key="1">
    <source>
        <dbReference type="EMBL" id="CAB4636945.1"/>
    </source>
</evidence>
<proteinExistence type="predicted"/>
<name>A0A6J6JK93_9ZZZZ</name>
<sequence>MNSDRGSGTVLALAAVAMAISVFGVSQIIAQNLLIQQRVQVVTETMALAAADALRGLNSGFPCPVAAQIGQISSVELDRCRIVGFEVFISAHAQGVGIVLSASALAGPSY</sequence>
<dbReference type="AlphaFoldDB" id="A0A6J6JK93"/>
<organism evidence="1">
    <name type="scientific">freshwater metagenome</name>
    <dbReference type="NCBI Taxonomy" id="449393"/>
    <lineage>
        <taxon>unclassified sequences</taxon>
        <taxon>metagenomes</taxon>
        <taxon>ecological metagenomes</taxon>
    </lineage>
</organism>
<dbReference type="EMBL" id="CAEZVO010000105">
    <property type="protein sequence ID" value="CAB4636945.1"/>
    <property type="molecule type" value="Genomic_DNA"/>
</dbReference>
<gene>
    <name evidence="1" type="ORF">UFOPK2044_00727</name>
</gene>
<protein>
    <submittedName>
        <fullName evidence="1">Unannotated protein</fullName>
    </submittedName>
</protein>
<dbReference type="NCBIfam" id="TIGR03816">
    <property type="entry name" value="tadE_like_DECH"/>
    <property type="match status" value="1"/>
</dbReference>
<reference evidence="1" key="1">
    <citation type="submission" date="2020-05" db="EMBL/GenBank/DDBJ databases">
        <authorList>
            <person name="Chiriac C."/>
            <person name="Salcher M."/>
            <person name="Ghai R."/>
            <person name="Kavagutti S V."/>
        </authorList>
    </citation>
    <scope>NUCLEOTIDE SEQUENCE</scope>
</reference>